<evidence type="ECO:0000256" key="1">
    <source>
        <dbReference type="ARBA" id="ARBA00005614"/>
    </source>
</evidence>
<dbReference type="NCBIfam" id="NF011019">
    <property type="entry name" value="PRK14448.1"/>
    <property type="match status" value="1"/>
</dbReference>
<dbReference type="NCBIfam" id="NF011000">
    <property type="entry name" value="PRK14426.1"/>
    <property type="match status" value="1"/>
</dbReference>
<protein>
    <recommendedName>
        <fullName evidence="3 5">acylphosphatase</fullName>
        <ecNumber evidence="2 5">3.6.1.7</ecNumber>
    </recommendedName>
</protein>
<evidence type="ECO:0000313" key="8">
    <source>
        <dbReference type="EMBL" id="OOF69754.1"/>
    </source>
</evidence>
<dbReference type="EC" id="3.6.1.7" evidence="2 5"/>
<keyword evidence="5" id="KW-0378">Hydrolase</keyword>
<comment type="similarity">
    <text evidence="1 6">Belongs to the acylphosphatase family.</text>
</comment>
<evidence type="ECO:0000256" key="3">
    <source>
        <dbReference type="ARBA" id="ARBA00015991"/>
    </source>
</evidence>
<dbReference type="PROSITE" id="PS00150">
    <property type="entry name" value="ACYLPHOSPHATASE_1"/>
    <property type="match status" value="1"/>
</dbReference>
<dbReference type="PROSITE" id="PS51160">
    <property type="entry name" value="ACYLPHOSPHATASE_3"/>
    <property type="match status" value="1"/>
</dbReference>
<evidence type="ECO:0000256" key="4">
    <source>
        <dbReference type="ARBA" id="ARBA00047645"/>
    </source>
</evidence>
<dbReference type="PRINTS" id="PR00112">
    <property type="entry name" value="ACYLPHPHTASE"/>
</dbReference>
<sequence>MMKKFIIYGRVQGVGFRFFTYREALKLGIRGTVKNCLDGSVEVIAEGSEVQLDAFYQWLKIGPRSAKVEKVIIRDCSSLNFEEFSILR</sequence>
<dbReference type="Proteomes" id="UP000188820">
    <property type="component" value="Unassembled WGS sequence"/>
</dbReference>
<evidence type="ECO:0000313" key="9">
    <source>
        <dbReference type="Proteomes" id="UP000188820"/>
    </source>
</evidence>
<dbReference type="InterPro" id="IPR017968">
    <property type="entry name" value="Acylphosphatase_CS"/>
</dbReference>
<keyword evidence="9" id="KW-1185">Reference proteome</keyword>
<dbReference type="InterPro" id="IPR036046">
    <property type="entry name" value="Acylphosphatase-like_dom_sf"/>
</dbReference>
<evidence type="ECO:0000256" key="5">
    <source>
        <dbReference type="PROSITE-ProRule" id="PRU00520"/>
    </source>
</evidence>
<evidence type="ECO:0000256" key="6">
    <source>
        <dbReference type="RuleBase" id="RU004168"/>
    </source>
</evidence>
<comment type="caution">
    <text evidence="8">The sequence shown here is derived from an EMBL/GenBank/DDBJ whole genome shotgun (WGS) entry which is preliminary data.</text>
</comment>
<evidence type="ECO:0000259" key="7">
    <source>
        <dbReference type="PROSITE" id="PS51160"/>
    </source>
</evidence>
<proteinExistence type="inferred from homology"/>
<dbReference type="RefSeq" id="WP_077463159.1">
    <property type="nucleotide sequence ID" value="NZ_MLAA01000023.1"/>
</dbReference>
<dbReference type="EMBL" id="MLAA01000023">
    <property type="protein sequence ID" value="OOF69754.1"/>
    <property type="molecule type" value="Genomic_DNA"/>
</dbReference>
<dbReference type="PANTHER" id="PTHR47268:SF4">
    <property type="entry name" value="ACYLPHOSPHATASE"/>
    <property type="match status" value="1"/>
</dbReference>
<dbReference type="InterPro" id="IPR001792">
    <property type="entry name" value="Acylphosphatase-like_dom"/>
</dbReference>
<feature type="active site" evidence="5">
    <location>
        <position position="17"/>
    </location>
</feature>
<feature type="domain" description="Acylphosphatase-like" evidence="7">
    <location>
        <begin position="2"/>
        <end position="88"/>
    </location>
</feature>
<gene>
    <name evidence="8" type="ORF">BKG89_05380</name>
</gene>
<comment type="catalytic activity">
    <reaction evidence="4 5">
        <text>an acyl phosphate + H2O = a carboxylate + phosphate + H(+)</text>
        <dbReference type="Rhea" id="RHEA:14965"/>
        <dbReference type="ChEBI" id="CHEBI:15377"/>
        <dbReference type="ChEBI" id="CHEBI:15378"/>
        <dbReference type="ChEBI" id="CHEBI:29067"/>
        <dbReference type="ChEBI" id="CHEBI:43474"/>
        <dbReference type="ChEBI" id="CHEBI:59918"/>
        <dbReference type="EC" id="3.6.1.7"/>
    </reaction>
</comment>
<feature type="active site" evidence="5">
    <location>
        <position position="35"/>
    </location>
</feature>
<name>A0ABX3KY89_9PAST</name>
<organism evidence="8 9">
    <name type="scientific">Rodentibacter caecimuris</name>
    <dbReference type="NCBI Taxonomy" id="1796644"/>
    <lineage>
        <taxon>Bacteria</taxon>
        <taxon>Pseudomonadati</taxon>
        <taxon>Pseudomonadota</taxon>
        <taxon>Gammaproteobacteria</taxon>
        <taxon>Pasteurellales</taxon>
        <taxon>Pasteurellaceae</taxon>
        <taxon>Rodentibacter</taxon>
    </lineage>
</organism>
<dbReference type="Gene3D" id="3.30.70.100">
    <property type="match status" value="1"/>
</dbReference>
<evidence type="ECO:0000256" key="2">
    <source>
        <dbReference type="ARBA" id="ARBA00012150"/>
    </source>
</evidence>
<dbReference type="PANTHER" id="PTHR47268">
    <property type="entry name" value="ACYLPHOSPHATASE"/>
    <property type="match status" value="1"/>
</dbReference>
<accession>A0ABX3KY89</accession>
<reference evidence="8 9" key="1">
    <citation type="submission" date="2016-10" db="EMBL/GenBank/DDBJ databases">
        <title>Rodentibacter gen. nov. and new species.</title>
        <authorList>
            <person name="Christensen H."/>
        </authorList>
    </citation>
    <scope>NUCLEOTIDE SEQUENCE [LARGE SCALE GENOMIC DNA]</scope>
    <source>
        <strain evidence="8 9">1998236014</strain>
    </source>
</reference>
<dbReference type="InterPro" id="IPR020456">
    <property type="entry name" value="Acylphosphatase"/>
</dbReference>
<dbReference type="SUPFAM" id="SSF54975">
    <property type="entry name" value="Acylphosphatase/BLUF domain-like"/>
    <property type="match status" value="1"/>
</dbReference>
<dbReference type="Pfam" id="PF00708">
    <property type="entry name" value="Acylphosphatase"/>
    <property type="match status" value="1"/>
</dbReference>